<dbReference type="SMART" id="SM00408">
    <property type="entry name" value="IGc2"/>
    <property type="match status" value="2"/>
</dbReference>
<dbReference type="SUPFAM" id="SSF48726">
    <property type="entry name" value="Immunoglobulin"/>
    <property type="match status" value="3"/>
</dbReference>
<gene>
    <name evidence="5" type="ORF">Fcan01_05812</name>
</gene>
<dbReference type="EMBL" id="LNIX01000002">
    <property type="protein sequence ID" value="OXA60408.1"/>
    <property type="molecule type" value="Genomic_DNA"/>
</dbReference>
<evidence type="ECO:0000313" key="5">
    <source>
        <dbReference type="EMBL" id="OXA60408.1"/>
    </source>
</evidence>
<reference evidence="5 6" key="1">
    <citation type="submission" date="2015-12" db="EMBL/GenBank/DDBJ databases">
        <title>The genome of Folsomia candida.</title>
        <authorList>
            <person name="Faddeeva A."/>
            <person name="Derks M.F."/>
            <person name="Anvar Y."/>
            <person name="Smit S."/>
            <person name="Van Straalen N."/>
            <person name="Roelofs D."/>
        </authorList>
    </citation>
    <scope>NUCLEOTIDE SEQUENCE [LARGE SCALE GENOMIC DNA]</scope>
    <source>
        <strain evidence="5 6">VU population</strain>
        <tissue evidence="5">Whole body</tissue>
    </source>
</reference>
<feature type="domain" description="Ig-like" evidence="4">
    <location>
        <begin position="64"/>
        <end position="143"/>
    </location>
</feature>
<protein>
    <submittedName>
        <fullName evidence="5">Nephrin</fullName>
    </submittedName>
</protein>
<feature type="domain" description="Ig-like" evidence="4">
    <location>
        <begin position="260"/>
        <end position="347"/>
    </location>
</feature>
<dbReference type="InterPro" id="IPR003599">
    <property type="entry name" value="Ig_sub"/>
</dbReference>
<proteinExistence type="predicted"/>
<keyword evidence="2" id="KW-0472">Membrane</keyword>
<dbReference type="PROSITE" id="PS50835">
    <property type="entry name" value="IG_LIKE"/>
    <property type="match status" value="3"/>
</dbReference>
<dbReference type="InterPro" id="IPR013162">
    <property type="entry name" value="CD80_C2-set"/>
</dbReference>
<comment type="subcellular location">
    <subcellularLocation>
        <location evidence="1">Membrane</location>
        <topology evidence="1">Single-pass membrane protein</topology>
    </subcellularLocation>
</comment>
<keyword evidence="3" id="KW-1015">Disulfide bond</keyword>
<name>A0A226ET69_FOLCA</name>
<dbReference type="InterPro" id="IPR013783">
    <property type="entry name" value="Ig-like_fold"/>
</dbReference>
<dbReference type="STRING" id="158441.A0A226ET69"/>
<dbReference type="Proteomes" id="UP000198287">
    <property type="component" value="Unassembled WGS sequence"/>
</dbReference>
<dbReference type="SMART" id="SM00409">
    <property type="entry name" value="IG"/>
    <property type="match status" value="2"/>
</dbReference>
<accession>A0A226ET69</accession>
<evidence type="ECO:0000259" key="4">
    <source>
        <dbReference type="PROSITE" id="PS50835"/>
    </source>
</evidence>
<sequence length="390" mass="43722">MWYLNDDLVDSSYHAENENQVINHISVPNIQRSQHRANLECRARNTVLISPVSKTVSIELNLRPLSVSILQRHSQLSTHTQYEITCESWGSHPPPTLLWFLEGQELKGVTTEESRSSNTSVSRLLFTPTPEFDGKRLICRASNPLLPGTAIEDFWQLRVVYSPILSLRLGSSINPNAIKFQDDVYYECVIRANPPAVKLTWYHNGENLKHTPTSGIIMSNQSLALQKVTRASAGIYVCSATNNEGEGRSNPVELKVMYAPTCRNDLSSAEGTPVIIAASRSEDVNITCEMDALPESLRFHWAHTNTVGEAVDLEPEIYTSQGSKSFLFYNLRSEEDFGTLLCWAQNSIGTAERPCIYQIVPAVDISNYKQYPNYGIKHSFSSSPQFPRHG</sequence>
<dbReference type="Gene3D" id="2.60.40.10">
    <property type="entry name" value="Immunoglobulins"/>
    <property type="match status" value="3"/>
</dbReference>
<dbReference type="InterPro" id="IPR007110">
    <property type="entry name" value="Ig-like_dom"/>
</dbReference>
<dbReference type="InterPro" id="IPR003598">
    <property type="entry name" value="Ig_sub2"/>
</dbReference>
<evidence type="ECO:0000313" key="6">
    <source>
        <dbReference type="Proteomes" id="UP000198287"/>
    </source>
</evidence>
<dbReference type="OrthoDB" id="6431884at2759"/>
<dbReference type="OMA" id="ECVIRAN"/>
<keyword evidence="6" id="KW-1185">Reference proteome</keyword>
<dbReference type="Pfam" id="PF13927">
    <property type="entry name" value="Ig_3"/>
    <property type="match status" value="1"/>
</dbReference>
<dbReference type="PANTHER" id="PTHR23278">
    <property type="entry name" value="SIDESTEP PROTEIN"/>
    <property type="match status" value="1"/>
</dbReference>
<organism evidence="5 6">
    <name type="scientific">Folsomia candida</name>
    <name type="common">Springtail</name>
    <dbReference type="NCBI Taxonomy" id="158441"/>
    <lineage>
        <taxon>Eukaryota</taxon>
        <taxon>Metazoa</taxon>
        <taxon>Ecdysozoa</taxon>
        <taxon>Arthropoda</taxon>
        <taxon>Hexapoda</taxon>
        <taxon>Collembola</taxon>
        <taxon>Entomobryomorpha</taxon>
        <taxon>Isotomoidea</taxon>
        <taxon>Isotomidae</taxon>
        <taxon>Proisotominae</taxon>
        <taxon>Folsomia</taxon>
    </lineage>
</organism>
<evidence type="ECO:0000256" key="2">
    <source>
        <dbReference type="ARBA" id="ARBA00023136"/>
    </source>
</evidence>
<dbReference type="Pfam" id="PF08205">
    <property type="entry name" value="C2-set_2"/>
    <property type="match status" value="1"/>
</dbReference>
<feature type="domain" description="Ig-like" evidence="4">
    <location>
        <begin position="163"/>
        <end position="255"/>
    </location>
</feature>
<dbReference type="InterPro" id="IPR036179">
    <property type="entry name" value="Ig-like_dom_sf"/>
</dbReference>
<dbReference type="GO" id="GO:0016020">
    <property type="term" value="C:membrane"/>
    <property type="evidence" value="ECO:0007669"/>
    <property type="project" value="UniProtKB-SubCell"/>
</dbReference>
<evidence type="ECO:0000256" key="3">
    <source>
        <dbReference type="ARBA" id="ARBA00023157"/>
    </source>
</evidence>
<comment type="caution">
    <text evidence="5">The sequence shown here is derived from an EMBL/GenBank/DDBJ whole genome shotgun (WGS) entry which is preliminary data.</text>
</comment>
<evidence type="ECO:0000256" key="1">
    <source>
        <dbReference type="ARBA" id="ARBA00004167"/>
    </source>
</evidence>
<dbReference type="PANTHER" id="PTHR23278:SF19">
    <property type="entry name" value="OBSCURIN"/>
    <property type="match status" value="1"/>
</dbReference>
<dbReference type="AlphaFoldDB" id="A0A226ET69"/>